<reference evidence="1" key="1">
    <citation type="submission" date="2020-05" db="EMBL/GenBank/DDBJ databases">
        <authorList>
            <person name="Chiriac C."/>
            <person name="Salcher M."/>
            <person name="Ghai R."/>
            <person name="Kavagutti S V."/>
        </authorList>
    </citation>
    <scope>NUCLEOTIDE SEQUENCE</scope>
</reference>
<protein>
    <submittedName>
        <fullName evidence="1">Unannotated protein</fullName>
    </submittedName>
</protein>
<evidence type="ECO:0000313" key="1">
    <source>
        <dbReference type="EMBL" id="CAB4753246.1"/>
    </source>
</evidence>
<gene>
    <name evidence="1" type="ORF">UFOPK2766_01777</name>
</gene>
<dbReference type="Pfam" id="PF11288">
    <property type="entry name" value="DUF3089"/>
    <property type="match status" value="1"/>
</dbReference>
<proteinExistence type="predicted"/>
<name>A0A6J6U1D6_9ZZZZ</name>
<dbReference type="EMBL" id="CAEZYU010000095">
    <property type="protein sequence ID" value="CAB4753246.1"/>
    <property type="molecule type" value="Genomic_DNA"/>
</dbReference>
<dbReference type="InterPro" id="IPR029058">
    <property type="entry name" value="AB_hydrolase_fold"/>
</dbReference>
<dbReference type="PROSITE" id="PS51257">
    <property type="entry name" value="PROKAR_LIPOPROTEIN"/>
    <property type="match status" value="1"/>
</dbReference>
<dbReference type="InterPro" id="IPR021440">
    <property type="entry name" value="DUF3089"/>
</dbReference>
<dbReference type="SUPFAM" id="SSF53474">
    <property type="entry name" value="alpha/beta-Hydrolases"/>
    <property type="match status" value="1"/>
</dbReference>
<dbReference type="AlphaFoldDB" id="A0A6J6U1D6"/>
<sequence>MQTKKQTKNHPLIAALLVVVCALALAAGCSSTETSSAETSSTVKAQPKPATLQRYAGYQSDIYADPANWVCHPGKEDICDGDLDATVIQADGTTKVEPWSANPDAPIDCFYVYPTISRDPSETSDLIASDQEEGYAALNQAARLGQECRVFAPVYRQRTLAGLVSNMGGGSASTADPKLGYNDVLDSWKQYMATDNQGRGVVLIGHSQGTFMLIELLKAEIDPNADVRDRLIAAYLAGGSVAVPAGADVGGDFANIALCRKADQNACVVSWATFRSTAPPVPGSYFGAVRDGKPGEVAACNNPAALAGGPAPLDSYFQAATGSSILSGDASDASEAGSDSTRWVDPAIGQVTTPFVQTPGLVTGECVQRDGFNYLEATINADPAGPRIDDIGGDLTPEWGLHLQDVNLVMGDILRLVAKQSGAYAAAH</sequence>
<accession>A0A6J6U1D6</accession>
<organism evidence="1">
    <name type="scientific">freshwater metagenome</name>
    <dbReference type="NCBI Taxonomy" id="449393"/>
    <lineage>
        <taxon>unclassified sequences</taxon>
        <taxon>metagenomes</taxon>
        <taxon>ecological metagenomes</taxon>
    </lineage>
</organism>